<evidence type="ECO:0000313" key="1">
    <source>
        <dbReference type="EMBL" id="MXO75494.1"/>
    </source>
</evidence>
<dbReference type="SUPFAM" id="SSF51126">
    <property type="entry name" value="Pectin lyase-like"/>
    <property type="match status" value="1"/>
</dbReference>
<keyword evidence="2" id="KW-1185">Reference proteome</keyword>
<name>A0A6I4TFP0_9SPHN</name>
<dbReference type="InterPro" id="IPR012334">
    <property type="entry name" value="Pectin_lyas_fold"/>
</dbReference>
<evidence type="ECO:0000313" key="2">
    <source>
        <dbReference type="Proteomes" id="UP000439522"/>
    </source>
</evidence>
<accession>A0A6I4TFP0</accession>
<gene>
    <name evidence="1" type="ORF">GRI40_09730</name>
</gene>
<dbReference type="InterPro" id="IPR011050">
    <property type="entry name" value="Pectin_lyase_fold/virulence"/>
</dbReference>
<dbReference type="Gene3D" id="2.160.20.10">
    <property type="entry name" value="Single-stranded right-handed beta-helix, Pectin lyase-like"/>
    <property type="match status" value="1"/>
</dbReference>
<dbReference type="OrthoDB" id="9795222at2"/>
<dbReference type="Proteomes" id="UP000439522">
    <property type="component" value="Unassembled WGS sequence"/>
</dbReference>
<dbReference type="EMBL" id="WTZA01000001">
    <property type="protein sequence ID" value="MXO75494.1"/>
    <property type="molecule type" value="Genomic_DNA"/>
</dbReference>
<dbReference type="AlphaFoldDB" id="A0A6I4TFP0"/>
<proteinExistence type="predicted"/>
<sequence length="424" mass="44159">MADLGVRPGGDATVALQRALDSLAARGGGTLRIGGTYRAGVAVVRGSNITIEGDGGTLRDTRIVVAPGARGLTMRNLTLLETRGRADSYLLDISGSDCRFDNLSLIKRPMAGGYQGYLRATSRGCTFDGLRLDGSNGLFVSGSDHTFANFELVSTLRRDMGGDDAFAIKAPGTITQNIVIRNGTVRGYAAAVSIGSEVGSSAEHRGPGIVRNVLVENVVADRCQMVCFIKPGALVYDWRNGLVENVTLRSIRLTDPGGFLFARGVAISTGRGAKVRGVTARDIVIEARAHSQGVMPTAAVDLGIRNVGAPGSIEDVDIQLTYDGSGSAGYPVDQIVRIEKENPSVGTMRGISLDVTGSDARIAGIYVGGGLDGAVTVRRANLRRVALAPPASLGAAGIWADSRVNLGSVAVEAVRAPNRGGRAR</sequence>
<organism evidence="1 2">
    <name type="scientific">Tsuneonella aeria</name>
    <dbReference type="NCBI Taxonomy" id="1837929"/>
    <lineage>
        <taxon>Bacteria</taxon>
        <taxon>Pseudomonadati</taxon>
        <taxon>Pseudomonadota</taxon>
        <taxon>Alphaproteobacteria</taxon>
        <taxon>Sphingomonadales</taxon>
        <taxon>Erythrobacteraceae</taxon>
        <taxon>Tsuneonella</taxon>
    </lineage>
</organism>
<reference evidence="1 2" key="1">
    <citation type="submission" date="2019-12" db="EMBL/GenBank/DDBJ databases">
        <title>Genomic-based taxomic classification of the family Erythrobacteraceae.</title>
        <authorList>
            <person name="Xu L."/>
        </authorList>
    </citation>
    <scope>NUCLEOTIDE SEQUENCE [LARGE SCALE GENOMIC DNA]</scope>
    <source>
        <strain evidence="1 2">100921-2</strain>
    </source>
</reference>
<protein>
    <recommendedName>
        <fullName evidence="3">Right handed beta helix domain-containing protein</fullName>
    </recommendedName>
</protein>
<dbReference type="RefSeq" id="WP_160611129.1">
    <property type="nucleotide sequence ID" value="NZ_WTZA01000001.1"/>
</dbReference>
<evidence type="ECO:0008006" key="3">
    <source>
        <dbReference type="Google" id="ProtNLM"/>
    </source>
</evidence>
<comment type="caution">
    <text evidence="1">The sequence shown here is derived from an EMBL/GenBank/DDBJ whole genome shotgun (WGS) entry which is preliminary data.</text>
</comment>